<dbReference type="EMBL" id="JAAAID010001512">
    <property type="protein sequence ID" value="KAG0009734.1"/>
    <property type="molecule type" value="Genomic_DNA"/>
</dbReference>
<dbReference type="GO" id="GO:0005789">
    <property type="term" value="C:endoplasmic reticulum membrane"/>
    <property type="evidence" value="ECO:0007669"/>
    <property type="project" value="UniProtKB-SubCell"/>
</dbReference>
<evidence type="ECO:0000256" key="3">
    <source>
        <dbReference type="ARBA" id="ARBA00022459"/>
    </source>
</evidence>
<comment type="subcellular location">
    <subcellularLocation>
        <location evidence="11">Endoplasmic reticulum membrane</location>
    </subcellularLocation>
    <subcellularLocation>
        <location evidence="11">Nucleus membrane</location>
    </subcellularLocation>
</comment>
<evidence type="ECO:0000256" key="10">
    <source>
        <dbReference type="ARBA" id="ARBA00023242"/>
    </source>
</evidence>
<keyword evidence="9" id="KW-0325">Glycoprotein</keyword>
<comment type="caution">
    <text evidence="14">The sequence shown here is derived from an EMBL/GenBank/DDBJ whole genome shotgun (WGS) entry which is preliminary data.</text>
</comment>
<dbReference type="GO" id="GO:0000742">
    <property type="term" value="P:karyogamy involved in conjugation with cellular fusion"/>
    <property type="evidence" value="ECO:0007669"/>
    <property type="project" value="UniProtKB-UniRule"/>
</dbReference>
<evidence type="ECO:0000313" key="15">
    <source>
        <dbReference type="Proteomes" id="UP000703661"/>
    </source>
</evidence>
<proteinExistence type="inferred from homology"/>
<reference evidence="14" key="1">
    <citation type="journal article" date="2020" name="Fungal Divers.">
        <title>Resolving the Mortierellaceae phylogeny through synthesis of multi-gene phylogenetics and phylogenomics.</title>
        <authorList>
            <person name="Vandepol N."/>
            <person name="Liber J."/>
            <person name="Desiro A."/>
            <person name="Na H."/>
            <person name="Kennedy M."/>
            <person name="Barry K."/>
            <person name="Grigoriev I.V."/>
            <person name="Miller A.N."/>
            <person name="O'Donnell K."/>
            <person name="Stajich J.E."/>
            <person name="Bonito G."/>
        </authorList>
    </citation>
    <scope>NUCLEOTIDE SEQUENCE</scope>
    <source>
        <strain evidence="14">NRRL 2769</strain>
    </source>
</reference>
<organism evidence="14 15">
    <name type="scientific">Entomortierella chlamydospora</name>
    <dbReference type="NCBI Taxonomy" id="101097"/>
    <lineage>
        <taxon>Eukaryota</taxon>
        <taxon>Fungi</taxon>
        <taxon>Fungi incertae sedis</taxon>
        <taxon>Mucoromycota</taxon>
        <taxon>Mortierellomycotina</taxon>
        <taxon>Mortierellomycetes</taxon>
        <taxon>Mortierellales</taxon>
        <taxon>Mortierellaceae</taxon>
        <taxon>Entomortierella</taxon>
    </lineage>
</organism>
<keyword evidence="10 11" id="KW-0539">Nucleus</keyword>
<evidence type="ECO:0000256" key="2">
    <source>
        <dbReference type="ARBA" id="ARBA00010473"/>
    </source>
</evidence>
<feature type="chain" id="PRO_5040131232" evidence="13">
    <location>
        <begin position="24"/>
        <end position="162"/>
    </location>
</feature>
<evidence type="ECO:0000256" key="6">
    <source>
        <dbReference type="ARBA" id="ARBA00022824"/>
    </source>
</evidence>
<dbReference type="Pfam" id="PF04163">
    <property type="entry name" value="Tht1"/>
    <property type="match status" value="1"/>
</dbReference>
<accession>A0A9P6SXB7</accession>
<dbReference type="InterPro" id="IPR007292">
    <property type="entry name" value="Nuclear_fusion_Kar5"/>
</dbReference>
<keyword evidence="4" id="KW-0812">Transmembrane</keyword>
<comment type="function">
    <text evidence="1 11">Required for nuclear membrane fusion during karyogamy.</text>
</comment>
<evidence type="ECO:0000256" key="11">
    <source>
        <dbReference type="RuleBase" id="RU368082"/>
    </source>
</evidence>
<evidence type="ECO:0000256" key="13">
    <source>
        <dbReference type="SAM" id="SignalP"/>
    </source>
</evidence>
<protein>
    <submittedName>
        <fullName evidence="14">Uncharacterized protein</fullName>
    </submittedName>
</protein>
<evidence type="ECO:0000256" key="8">
    <source>
        <dbReference type="ARBA" id="ARBA00023136"/>
    </source>
</evidence>
<dbReference type="PANTHER" id="PTHR28012">
    <property type="entry name" value="NUCLEAR FUSION PROTEIN KAR5"/>
    <property type="match status" value="1"/>
</dbReference>
<feature type="signal peptide" evidence="13">
    <location>
        <begin position="1"/>
        <end position="23"/>
    </location>
</feature>
<keyword evidence="3 11" id="KW-0415">Karyogamy</keyword>
<evidence type="ECO:0000313" key="14">
    <source>
        <dbReference type="EMBL" id="KAG0009734.1"/>
    </source>
</evidence>
<comment type="similarity">
    <text evidence="2 11">Belongs to the KAR5 family.</text>
</comment>
<evidence type="ECO:0000256" key="1">
    <source>
        <dbReference type="ARBA" id="ARBA00003389"/>
    </source>
</evidence>
<keyword evidence="8" id="KW-0472">Membrane</keyword>
<keyword evidence="7" id="KW-1133">Transmembrane helix</keyword>
<dbReference type="Proteomes" id="UP000703661">
    <property type="component" value="Unassembled WGS sequence"/>
</dbReference>
<dbReference type="GO" id="GO:0048288">
    <property type="term" value="P:nuclear membrane fusion involved in karyogamy"/>
    <property type="evidence" value="ECO:0007669"/>
    <property type="project" value="UniProtKB-UniRule"/>
</dbReference>
<dbReference type="PANTHER" id="PTHR28012:SF1">
    <property type="entry name" value="NUCLEAR FUSION PROTEIN KAR5"/>
    <property type="match status" value="1"/>
</dbReference>
<evidence type="ECO:0000256" key="5">
    <source>
        <dbReference type="ARBA" id="ARBA00022729"/>
    </source>
</evidence>
<keyword evidence="15" id="KW-1185">Reference proteome</keyword>
<evidence type="ECO:0000256" key="4">
    <source>
        <dbReference type="ARBA" id="ARBA00022692"/>
    </source>
</evidence>
<keyword evidence="5 11" id="KW-0732">Signal</keyword>
<dbReference type="AlphaFoldDB" id="A0A9P6SXB7"/>
<dbReference type="GO" id="GO:0031965">
    <property type="term" value="C:nuclear membrane"/>
    <property type="evidence" value="ECO:0007669"/>
    <property type="project" value="UniProtKB-SubCell"/>
</dbReference>
<evidence type="ECO:0000256" key="7">
    <source>
        <dbReference type="ARBA" id="ARBA00022989"/>
    </source>
</evidence>
<gene>
    <name evidence="14" type="ORF">BGZ80_002119</name>
</gene>
<keyword evidence="6 11" id="KW-0256">Endoplasmic reticulum</keyword>
<evidence type="ECO:0000256" key="12">
    <source>
        <dbReference type="SAM" id="MobiDB-lite"/>
    </source>
</evidence>
<name>A0A9P6SXB7_9FUNG</name>
<evidence type="ECO:0000256" key="9">
    <source>
        <dbReference type="ARBA" id="ARBA00023180"/>
    </source>
</evidence>
<feature type="region of interest" description="Disordered" evidence="12">
    <location>
        <begin position="34"/>
        <end position="61"/>
    </location>
</feature>
<sequence length="162" mass="18057">MLLCQRKDIFWILILLAALSTAATPCDSAFGLGSQPKPRYRHDPGTPSKPEQNLHSKDPYDWDDASSTEEIAIIQHATDTLKAYDHKSDCFKEAARTLRQNCKSIDIDLDEKTKYAIRLTACEVATANMAVPLECRDIISLNESSDRNDNEIANSGIGRCLE</sequence>